<dbReference type="OrthoDB" id="3481786at2"/>
<reference evidence="2 3" key="1">
    <citation type="submission" date="2017-06" db="EMBL/GenBank/DDBJ databases">
        <authorList>
            <person name="Kim H.J."/>
            <person name="Triplett B.A."/>
        </authorList>
    </citation>
    <scope>NUCLEOTIDE SEQUENCE [LARGE SCALE GENOMIC DNA]</scope>
    <source>
        <strain evidence="2 3">CGMCC 4.2132</strain>
    </source>
</reference>
<feature type="region of interest" description="Disordered" evidence="1">
    <location>
        <begin position="1"/>
        <end position="32"/>
    </location>
</feature>
<sequence length="236" mass="24536">MPDEKYGEGPRSGKPAGRDGDDPGVRGAGPAERIELVVERMARREGGGHLLVPPSLPMPPGDASPPVGVRRVRCPWCGAEGGEAALPDGLPRVTMLACESLTNRSLLPVVTARRPPEEGYLTRAAYWAGHAPAELDDAALIRLIIAVDAAESWADVADDSTGSPAVVPAATRGAGTPGEHFLTPHAGGMPGAASAARPRGVPRVAGASSGGETLLERLDGRYRHTRLRTVEAAFRV</sequence>
<dbReference type="RefSeq" id="WP_089207942.1">
    <property type="nucleotide sequence ID" value="NZ_FZOD01000012.1"/>
</dbReference>
<feature type="region of interest" description="Disordered" evidence="1">
    <location>
        <begin position="186"/>
        <end position="208"/>
    </location>
</feature>
<evidence type="ECO:0000313" key="2">
    <source>
        <dbReference type="EMBL" id="SNS62453.1"/>
    </source>
</evidence>
<dbReference type="EMBL" id="FZOD01000012">
    <property type="protein sequence ID" value="SNS62453.1"/>
    <property type="molecule type" value="Genomic_DNA"/>
</dbReference>
<keyword evidence="3" id="KW-1185">Reference proteome</keyword>
<evidence type="ECO:0000256" key="1">
    <source>
        <dbReference type="SAM" id="MobiDB-lite"/>
    </source>
</evidence>
<dbReference type="Proteomes" id="UP000198282">
    <property type="component" value="Unassembled WGS sequence"/>
</dbReference>
<protein>
    <submittedName>
        <fullName evidence="2">Uncharacterized protein</fullName>
    </submittedName>
</protein>
<organism evidence="2 3">
    <name type="scientific">Streptosporangium subroseum</name>
    <dbReference type="NCBI Taxonomy" id="106412"/>
    <lineage>
        <taxon>Bacteria</taxon>
        <taxon>Bacillati</taxon>
        <taxon>Actinomycetota</taxon>
        <taxon>Actinomycetes</taxon>
        <taxon>Streptosporangiales</taxon>
        <taxon>Streptosporangiaceae</taxon>
        <taxon>Streptosporangium</taxon>
    </lineage>
</organism>
<name>A0A239G1U8_9ACTN</name>
<proteinExistence type="predicted"/>
<evidence type="ECO:0000313" key="3">
    <source>
        <dbReference type="Proteomes" id="UP000198282"/>
    </source>
</evidence>
<accession>A0A239G1U8</accession>
<dbReference type="AlphaFoldDB" id="A0A239G1U8"/>
<gene>
    <name evidence="2" type="ORF">SAMN05216276_1012171</name>
</gene>